<organism evidence="2 3">
    <name type="scientific">Flavobacterium fryxellicola</name>
    <dbReference type="NCBI Taxonomy" id="249352"/>
    <lineage>
        <taxon>Bacteria</taxon>
        <taxon>Pseudomonadati</taxon>
        <taxon>Bacteroidota</taxon>
        <taxon>Flavobacteriia</taxon>
        <taxon>Flavobacteriales</taxon>
        <taxon>Flavobacteriaceae</taxon>
        <taxon>Flavobacterium</taxon>
    </lineage>
</organism>
<accession>A0A167VWA4</accession>
<dbReference type="RefSeq" id="WP_066081925.1">
    <property type="nucleotide sequence ID" value="NZ_FRDK01000025.1"/>
</dbReference>
<keyword evidence="1" id="KW-1133">Transmembrane helix</keyword>
<dbReference type="EMBL" id="LVJE01000025">
    <property type="protein sequence ID" value="OAB26803.1"/>
    <property type="molecule type" value="Genomic_DNA"/>
</dbReference>
<name>A0A167VWA4_9FLAO</name>
<keyword evidence="3" id="KW-1185">Reference proteome</keyword>
<keyword evidence="1" id="KW-0812">Transmembrane</keyword>
<proteinExistence type="predicted"/>
<evidence type="ECO:0000313" key="3">
    <source>
        <dbReference type="Proteomes" id="UP000077164"/>
    </source>
</evidence>
<dbReference type="AlphaFoldDB" id="A0A167VWA4"/>
<dbReference type="Proteomes" id="UP000077164">
    <property type="component" value="Unassembled WGS sequence"/>
</dbReference>
<protein>
    <submittedName>
        <fullName evidence="2">Uncharacterized protein</fullName>
    </submittedName>
</protein>
<evidence type="ECO:0000313" key="2">
    <source>
        <dbReference type="EMBL" id="OAB26803.1"/>
    </source>
</evidence>
<gene>
    <name evidence="2" type="ORF">FBFR_12685</name>
</gene>
<evidence type="ECO:0000256" key="1">
    <source>
        <dbReference type="SAM" id="Phobius"/>
    </source>
</evidence>
<dbReference type="OrthoDB" id="1367715at2"/>
<sequence length="157" mass="18860">MERIETLIQIIIGCISVYFIGRIILDKFRDIKKISNKINDETEQTSDLKIFSYVYRNVLLDFGTEFNYCKFYFYENEIYLYCRNTYPTNIYKAPFILKYNDENDYSYFSKFILTKFILNGNDLKIQFKNKNLIGTKLTLNIVNISEDDKKVLTEKFK</sequence>
<feature type="transmembrane region" description="Helical" evidence="1">
    <location>
        <begin position="6"/>
        <end position="25"/>
    </location>
</feature>
<reference evidence="2 3" key="1">
    <citation type="submission" date="2016-03" db="EMBL/GenBank/DDBJ databases">
        <title>Draft genome sequence of Flavobacterium fryxellicola DSM 16209.</title>
        <authorList>
            <person name="Shin S.-K."/>
            <person name="Yi H."/>
        </authorList>
    </citation>
    <scope>NUCLEOTIDE SEQUENCE [LARGE SCALE GENOMIC DNA]</scope>
    <source>
        <strain evidence="2 3">DSM 16209</strain>
    </source>
</reference>
<keyword evidence="1" id="KW-0472">Membrane</keyword>
<comment type="caution">
    <text evidence="2">The sequence shown here is derived from an EMBL/GenBank/DDBJ whole genome shotgun (WGS) entry which is preliminary data.</text>
</comment>